<feature type="region of interest" description="Disordered" evidence="1">
    <location>
        <begin position="1"/>
        <end position="23"/>
    </location>
</feature>
<evidence type="ECO:0000313" key="2">
    <source>
        <dbReference type="EMBL" id="KAL1556587.1"/>
    </source>
</evidence>
<name>A0ABD1HK79_SALDI</name>
<evidence type="ECO:0000256" key="1">
    <source>
        <dbReference type="SAM" id="MobiDB-lite"/>
    </source>
</evidence>
<proteinExistence type="predicted"/>
<accession>A0ABD1HK79</accession>
<dbReference type="AlphaFoldDB" id="A0ABD1HK79"/>
<dbReference type="Proteomes" id="UP001567538">
    <property type="component" value="Unassembled WGS sequence"/>
</dbReference>
<evidence type="ECO:0000313" key="3">
    <source>
        <dbReference type="Proteomes" id="UP001567538"/>
    </source>
</evidence>
<protein>
    <submittedName>
        <fullName evidence="2">Uncharacterized protein</fullName>
    </submittedName>
</protein>
<dbReference type="EMBL" id="JBEAFC010000005">
    <property type="protein sequence ID" value="KAL1556587.1"/>
    <property type="molecule type" value="Genomic_DNA"/>
</dbReference>
<comment type="caution">
    <text evidence="2">The sequence shown here is derived from an EMBL/GenBank/DDBJ whole genome shotgun (WGS) entry which is preliminary data.</text>
</comment>
<keyword evidence="3" id="KW-1185">Reference proteome</keyword>
<reference evidence="2 3" key="1">
    <citation type="submission" date="2024-06" db="EMBL/GenBank/DDBJ databases">
        <title>A chromosome level genome sequence of Diviner's sage (Salvia divinorum).</title>
        <authorList>
            <person name="Ford S.A."/>
            <person name="Ro D.-K."/>
            <person name="Ness R.W."/>
            <person name="Phillips M.A."/>
        </authorList>
    </citation>
    <scope>NUCLEOTIDE SEQUENCE [LARGE SCALE GENOMIC DNA]</scope>
    <source>
        <strain evidence="2">SAF-2024a</strain>
        <tissue evidence="2">Leaf</tissue>
    </source>
</reference>
<gene>
    <name evidence="2" type="ORF">AAHA92_12189</name>
</gene>
<sequence length="70" mass="7662">MVRDGSSFGKDSTGSRLGKCSDNLDKNHFAALSYMIGTQLYSRIGQIVETNEDSEVTGSDVEEDLVRFSP</sequence>
<organism evidence="2 3">
    <name type="scientific">Salvia divinorum</name>
    <name type="common">Maria pastora</name>
    <name type="synonym">Diviner's sage</name>
    <dbReference type="NCBI Taxonomy" id="28513"/>
    <lineage>
        <taxon>Eukaryota</taxon>
        <taxon>Viridiplantae</taxon>
        <taxon>Streptophyta</taxon>
        <taxon>Embryophyta</taxon>
        <taxon>Tracheophyta</taxon>
        <taxon>Spermatophyta</taxon>
        <taxon>Magnoliopsida</taxon>
        <taxon>eudicotyledons</taxon>
        <taxon>Gunneridae</taxon>
        <taxon>Pentapetalae</taxon>
        <taxon>asterids</taxon>
        <taxon>lamiids</taxon>
        <taxon>Lamiales</taxon>
        <taxon>Lamiaceae</taxon>
        <taxon>Nepetoideae</taxon>
        <taxon>Mentheae</taxon>
        <taxon>Salviinae</taxon>
        <taxon>Salvia</taxon>
        <taxon>Salvia subgen. Calosphace</taxon>
    </lineage>
</organism>